<sequence length="156" mass="18526">AVEYWRRGKTKQRTLDGVRQRFKKATSIRQLRRWENQINQSEKELLGFKASETWIKRFKLIHNIVPQKVTKFVTKRSKPELENKCDTFIGNVKYYIGRYGMENIYNSEQSGFQLEFHFSRTLLYKGTKRIESVEQSISATTHSYTVCPRYDETGSI</sequence>
<dbReference type="AlphaFoldDB" id="E2BGP6"/>
<evidence type="ECO:0000313" key="3">
    <source>
        <dbReference type="Proteomes" id="UP000008237"/>
    </source>
</evidence>
<reference evidence="2 3" key="1">
    <citation type="journal article" date="2010" name="Science">
        <title>Genomic comparison of the ants Camponotus floridanus and Harpegnathos saltator.</title>
        <authorList>
            <person name="Bonasio R."/>
            <person name="Zhang G."/>
            <person name="Ye C."/>
            <person name="Mutti N.S."/>
            <person name="Fang X."/>
            <person name="Qin N."/>
            <person name="Donahue G."/>
            <person name="Yang P."/>
            <person name="Li Q."/>
            <person name="Li C."/>
            <person name="Zhang P."/>
            <person name="Huang Z."/>
            <person name="Berger S.L."/>
            <person name="Reinberg D."/>
            <person name="Wang J."/>
            <person name="Liebig J."/>
        </authorList>
    </citation>
    <scope>NUCLEOTIDE SEQUENCE [LARGE SCALE GENOMIC DNA]</scope>
    <source>
        <strain evidence="2 3">R22 G/1</strain>
    </source>
</reference>
<feature type="non-terminal residue" evidence="2">
    <location>
        <position position="1"/>
    </location>
</feature>
<gene>
    <name evidence="2" type="ORF">EAI_10831</name>
</gene>
<proteinExistence type="predicted"/>
<dbReference type="InParanoid" id="E2BGP6"/>
<accession>E2BGP6</accession>
<name>E2BGP6_HARSA</name>
<evidence type="ECO:0000256" key="1">
    <source>
        <dbReference type="SAM" id="Coils"/>
    </source>
</evidence>
<feature type="non-terminal residue" evidence="2">
    <location>
        <position position="156"/>
    </location>
</feature>
<dbReference type="OrthoDB" id="10051656at2759"/>
<evidence type="ECO:0000313" key="2">
    <source>
        <dbReference type="EMBL" id="EFN85133.1"/>
    </source>
</evidence>
<protein>
    <recommendedName>
        <fullName evidence="4">HTH CENPB-type domain-containing protein</fullName>
    </recommendedName>
</protein>
<keyword evidence="3" id="KW-1185">Reference proteome</keyword>
<feature type="coiled-coil region" evidence="1">
    <location>
        <begin position="24"/>
        <end position="51"/>
    </location>
</feature>
<dbReference type="EMBL" id="GL448201">
    <property type="protein sequence ID" value="EFN85133.1"/>
    <property type="molecule type" value="Genomic_DNA"/>
</dbReference>
<evidence type="ECO:0008006" key="4">
    <source>
        <dbReference type="Google" id="ProtNLM"/>
    </source>
</evidence>
<dbReference type="Proteomes" id="UP000008237">
    <property type="component" value="Unassembled WGS sequence"/>
</dbReference>
<keyword evidence="1" id="KW-0175">Coiled coil</keyword>
<organism evidence="3">
    <name type="scientific">Harpegnathos saltator</name>
    <name type="common">Jerdon's jumping ant</name>
    <dbReference type="NCBI Taxonomy" id="610380"/>
    <lineage>
        <taxon>Eukaryota</taxon>
        <taxon>Metazoa</taxon>
        <taxon>Ecdysozoa</taxon>
        <taxon>Arthropoda</taxon>
        <taxon>Hexapoda</taxon>
        <taxon>Insecta</taxon>
        <taxon>Pterygota</taxon>
        <taxon>Neoptera</taxon>
        <taxon>Endopterygota</taxon>
        <taxon>Hymenoptera</taxon>
        <taxon>Apocrita</taxon>
        <taxon>Aculeata</taxon>
        <taxon>Formicoidea</taxon>
        <taxon>Formicidae</taxon>
        <taxon>Ponerinae</taxon>
        <taxon>Ponerini</taxon>
        <taxon>Harpegnathos</taxon>
    </lineage>
</organism>